<reference evidence="5" key="1">
    <citation type="journal article" date="2019" name="Int. J. Syst. Evol. Microbiol.">
        <title>The Global Catalogue of Microorganisms (GCM) 10K type strain sequencing project: providing services to taxonomists for standard genome sequencing and annotation.</title>
        <authorList>
            <consortium name="The Broad Institute Genomics Platform"/>
            <consortium name="The Broad Institute Genome Sequencing Center for Infectious Disease"/>
            <person name="Wu L."/>
            <person name="Ma J."/>
        </authorList>
    </citation>
    <scope>NUCLEOTIDE SEQUENCE [LARGE SCALE GENOMIC DNA]</scope>
    <source>
        <strain evidence="5">CGMCC 1.15103</strain>
    </source>
</reference>
<accession>A0ABQ1LTF5</accession>
<feature type="compositionally biased region" description="Basic and acidic residues" evidence="2">
    <location>
        <begin position="384"/>
        <end position="401"/>
    </location>
</feature>
<name>A0ABQ1LTF5_9BURK</name>
<evidence type="ECO:0000256" key="2">
    <source>
        <dbReference type="SAM" id="MobiDB-lite"/>
    </source>
</evidence>
<dbReference type="InterPro" id="IPR036188">
    <property type="entry name" value="FAD/NAD-bd_sf"/>
</dbReference>
<dbReference type="Proteomes" id="UP000602004">
    <property type="component" value="Unassembled WGS sequence"/>
</dbReference>
<evidence type="ECO:0000259" key="3">
    <source>
        <dbReference type="Pfam" id="PF01494"/>
    </source>
</evidence>
<comment type="caution">
    <text evidence="4">The sequence shown here is derived from an EMBL/GenBank/DDBJ whole genome shotgun (WGS) entry which is preliminary data.</text>
</comment>
<feature type="domain" description="FAD-binding" evidence="3">
    <location>
        <begin position="20"/>
        <end position="365"/>
    </location>
</feature>
<dbReference type="SUPFAM" id="SSF51905">
    <property type="entry name" value="FAD/NAD(P)-binding domain"/>
    <property type="match status" value="1"/>
</dbReference>
<dbReference type="Gene3D" id="3.50.50.60">
    <property type="entry name" value="FAD/NAD(P)-binding domain"/>
    <property type="match status" value="1"/>
</dbReference>
<proteinExistence type="predicted"/>
<protein>
    <submittedName>
        <fullName evidence="4">3-(3-hydroxyphenyl)propionate hydroxylase</fullName>
    </submittedName>
</protein>
<keyword evidence="1" id="KW-0560">Oxidoreductase</keyword>
<dbReference type="EMBL" id="BMHL01000002">
    <property type="protein sequence ID" value="GGC29672.1"/>
    <property type="molecule type" value="Genomic_DNA"/>
</dbReference>
<dbReference type="PRINTS" id="PR00420">
    <property type="entry name" value="RNGMNOXGNASE"/>
</dbReference>
<dbReference type="PANTHER" id="PTHR43476:SF3">
    <property type="entry name" value="FAD-BINDING MONOOXYGENASE"/>
    <property type="match status" value="1"/>
</dbReference>
<dbReference type="Gene3D" id="3.40.30.120">
    <property type="match status" value="1"/>
</dbReference>
<feature type="region of interest" description="Disordered" evidence="2">
    <location>
        <begin position="384"/>
        <end position="411"/>
    </location>
</feature>
<dbReference type="RefSeq" id="WP_115783595.1">
    <property type="nucleotide sequence ID" value="NZ_BMHL01000002.1"/>
</dbReference>
<dbReference type="InterPro" id="IPR002938">
    <property type="entry name" value="FAD-bd"/>
</dbReference>
<dbReference type="PANTHER" id="PTHR43476">
    <property type="entry name" value="3-(3-HYDROXY-PHENYL)PROPIONATE/3-HYDROXYCINNAMIC ACID HYDROXYLASE"/>
    <property type="match status" value="1"/>
</dbReference>
<dbReference type="Pfam" id="PF01494">
    <property type="entry name" value="FAD_binding_3"/>
    <property type="match status" value="1"/>
</dbReference>
<dbReference type="InterPro" id="IPR050631">
    <property type="entry name" value="PheA/TfdB_FAD_monoxygenase"/>
</dbReference>
<dbReference type="Gene3D" id="3.30.70.2450">
    <property type="match status" value="1"/>
</dbReference>
<evidence type="ECO:0000256" key="1">
    <source>
        <dbReference type="ARBA" id="ARBA00023002"/>
    </source>
</evidence>
<dbReference type="NCBIfam" id="NF004829">
    <property type="entry name" value="PRK06183.1-3"/>
    <property type="match status" value="1"/>
</dbReference>
<gene>
    <name evidence="4" type="primary">mhpA</name>
    <name evidence="4" type="ORF">GCM10011400_15340</name>
</gene>
<keyword evidence="5" id="KW-1185">Reference proteome</keyword>
<organism evidence="4 5">
    <name type="scientific">Paraburkholderia caffeinilytica</name>
    <dbReference type="NCBI Taxonomy" id="1761016"/>
    <lineage>
        <taxon>Bacteria</taxon>
        <taxon>Pseudomonadati</taxon>
        <taxon>Pseudomonadota</taxon>
        <taxon>Betaproteobacteria</taxon>
        <taxon>Burkholderiales</taxon>
        <taxon>Burkholderiaceae</taxon>
        <taxon>Paraburkholderia</taxon>
    </lineage>
</organism>
<evidence type="ECO:0000313" key="4">
    <source>
        <dbReference type="EMBL" id="GGC29672.1"/>
    </source>
</evidence>
<evidence type="ECO:0000313" key="5">
    <source>
        <dbReference type="Proteomes" id="UP000602004"/>
    </source>
</evidence>
<sequence>MVSISAHHDDNLSADVTEIADVAVVGYGPVGQALALKLAQYGHRVVVVERWPDLYGLPRAVSLDHEALRILQSLGIMDEFEAATCLSQVYEWRNGKGELLTAFPGLDEIGASGWPRRCGFSQPDLERLLDDRVCHAYGQQVTVHRNLTVVGAIEHRDKVVLETRPTGDTAGEPLHIAARYVVGCDGAGSFVRNAMGASLENLGFAADWLVVDLLPRDPSQWNADVIQICDPQRPTTMVPGGPGRRRFEFMMLDGERKDEHNNAQAAWARLERWGWTPSNAVLERHAVYTFGAAVAEIWRRGRLMIAGDAAHLTPPFAAQGLCAGLRDVAALAWRLDAVLRGRATETLLDSYGMERREPACVLVEFAVMLGQIICVLDPRQAEERDRQLRSDTGRGEQREPAPRLGHSPLVREGDETAGWLGVQGHIRYRDRVGRFDDLAGSGFVLIGHEHDPSDTLSAGQRQFLSDIGATVIGVGKRCDAEDIDGTYARWFRQLGRNAVLVRPDFYLFGSGDAPALVSDLMSAWNRNVPALAQEAS</sequence>